<evidence type="ECO:0000313" key="2">
    <source>
        <dbReference type="EMBL" id="MBA2897426.1"/>
    </source>
</evidence>
<dbReference type="AlphaFoldDB" id="A0A7W0CU93"/>
<dbReference type="InterPro" id="IPR014710">
    <property type="entry name" value="RmlC-like_jellyroll"/>
</dbReference>
<feature type="region of interest" description="Disordered" evidence="1">
    <location>
        <begin position="102"/>
        <end position="137"/>
    </location>
</feature>
<dbReference type="Gene3D" id="2.60.120.10">
    <property type="entry name" value="Jelly Rolls"/>
    <property type="match status" value="1"/>
</dbReference>
<dbReference type="EMBL" id="JACDUR010000011">
    <property type="protein sequence ID" value="MBA2897426.1"/>
    <property type="molecule type" value="Genomic_DNA"/>
</dbReference>
<evidence type="ECO:0000256" key="1">
    <source>
        <dbReference type="SAM" id="MobiDB-lite"/>
    </source>
</evidence>
<sequence length="137" mass="15003">MSIQPHATIVDPDAHQVLFENEHVRVIQARASHGWESAMHSHLPMLVVNLGTGRQKVTWADGTTRIVDLNPGAVVWQDDAFDHSWELLAGDVNVVLVEVKSAATPGEVRQSTPGDDVPAEPSGDDQESWRHRTSTPS</sequence>
<dbReference type="RefSeq" id="WP_181616130.1">
    <property type="nucleotide sequence ID" value="NZ_BAABAM010000013.1"/>
</dbReference>
<comment type="caution">
    <text evidence="2">The sequence shown here is derived from an EMBL/GenBank/DDBJ whole genome shotgun (WGS) entry which is preliminary data.</text>
</comment>
<name>A0A7W0CU93_9ACTN</name>
<organism evidence="2 3">
    <name type="scientific">Nonomuraea soli</name>
    <dbReference type="NCBI Taxonomy" id="1032476"/>
    <lineage>
        <taxon>Bacteria</taxon>
        <taxon>Bacillati</taxon>
        <taxon>Actinomycetota</taxon>
        <taxon>Actinomycetes</taxon>
        <taxon>Streptosporangiales</taxon>
        <taxon>Streptosporangiaceae</taxon>
        <taxon>Nonomuraea</taxon>
    </lineage>
</organism>
<keyword evidence="3" id="KW-1185">Reference proteome</keyword>
<proteinExistence type="predicted"/>
<evidence type="ECO:0008006" key="4">
    <source>
        <dbReference type="Google" id="ProtNLM"/>
    </source>
</evidence>
<dbReference type="Proteomes" id="UP000530928">
    <property type="component" value="Unassembled WGS sequence"/>
</dbReference>
<protein>
    <recommendedName>
        <fullName evidence="4">Cupin</fullName>
    </recommendedName>
</protein>
<gene>
    <name evidence="2" type="ORF">HNR30_008824</name>
</gene>
<accession>A0A7W0CU93</accession>
<reference evidence="2 3" key="1">
    <citation type="submission" date="2020-07" db="EMBL/GenBank/DDBJ databases">
        <title>Genomic Encyclopedia of Type Strains, Phase IV (KMG-IV): sequencing the most valuable type-strain genomes for metagenomic binning, comparative biology and taxonomic classification.</title>
        <authorList>
            <person name="Goeker M."/>
        </authorList>
    </citation>
    <scope>NUCLEOTIDE SEQUENCE [LARGE SCALE GENOMIC DNA]</scope>
    <source>
        <strain evidence="2 3">DSM 45533</strain>
    </source>
</reference>
<evidence type="ECO:0000313" key="3">
    <source>
        <dbReference type="Proteomes" id="UP000530928"/>
    </source>
</evidence>